<dbReference type="RefSeq" id="WP_251780370.1">
    <property type="nucleotide sequence ID" value="NZ_JAMKFE010000014.1"/>
</dbReference>
<sequence>MAQMLQPPAPASLLQRLRATLFSDAPSALVSSALLLGLAYAVWQALQWGVFGAVTVADPVACRATESACWGVLIEKHQLVLLGRFPPGELWRPIVASIVLLGTVGAAAHPRCFGRTGLALLVAGLLAFGVLMAGGVFGLTPVGSDLWGGLPLTLFLAVAALLIGVPLGIALALGRRSKLPVLSWLSTGYIEAIRGVPLIALLFFGAFVLPLLLPAQWRLDPMLRIGACLTLFHAAYLAEVFRGGLQAVPRGQYEAAHALGLNKWQTLSRIVLPQALRITIAPTANNFIGAVKDTSLVAIVNIYDLTGTLRLAMSDPQWQPFFVEMYIVVSAIYLTIGLSIAQYSRYLNRRYSLR</sequence>
<evidence type="ECO:0000313" key="11">
    <source>
        <dbReference type="Proteomes" id="UP001165541"/>
    </source>
</evidence>
<evidence type="ECO:0000256" key="6">
    <source>
        <dbReference type="ARBA" id="ARBA00022989"/>
    </source>
</evidence>
<evidence type="ECO:0000256" key="4">
    <source>
        <dbReference type="ARBA" id="ARBA00022475"/>
    </source>
</evidence>
<feature type="transmembrane region" description="Helical" evidence="8">
    <location>
        <begin position="195"/>
        <end position="213"/>
    </location>
</feature>
<keyword evidence="4" id="KW-1003">Cell membrane</keyword>
<evidence type="ECO:0000256" key="1">
    <source>
        <dbReference type="ARBA" id="ARBA00004429"/>
    </source>
</evidence>
<feature type="transmembrane region" description="Helical" evidence="8">
    <location>
        <begin position="90"/>
        <end position="108"/>
    </location>
</feature>
<dbReference type="NCBIfam" id="TIGR01726">
    <property type="entry name" value="HEQRo_perm_3TM"/>
    <property type="match status" value="1"/>
</dbReference>
<evidence type="ECO:0000256" key="7">
    <source>
        <dbReference type="ARBA" id="ARBA00023136"/>
    </source>
</evidence>
<dbReference type="EMBL" id="JAMKFE010000014">
    <property type="protein sequence ID" value="MCM5681891.1"/>
    <property type="molecule type" value="Genomic_DNA"/>
</dbReference>
<feature type="transmembrane region" description="Helical" evidence="8">
    <location>
        <begin position="152"/>
        <end position="174"/>
    </location>
</feature>
<dbReference type="PANTHER" id="PTHR30614:SF41">
    <property type="entry name" value="INNER MEMBRANE AMINO-ACID ABC TRANSPORTER PERMEASE PROTEIN YHDY"/>
    <property type="match status" value="1"/>
</dbReference>
<dbReference type="SUPFAM" id="SSF161098">
    <property type="entry name" value="MetI-like"/>
    <property type="match status" value="1"/>
</dbReference>
<dbReference type="PANTHER" id="PTHR30614">
    <property type="entry name" value="MEMBRANE COMPONENT OF AMINO ACID ABC TRANSPORTER"/>
    <property type="match status" value="1"/>
</dbReference>
<gene>
    <name evidence="10" type="ORF">M8A51_20375</name>
</gene>
<keyword evidence="7 8" id="KW-0472">Membrane</keyword>
<keyword evidence="3 8" id="KW-0813">Transport</keyword>
<dbReference type="Pfam" id="PF00528">
    <property type="entry name" value="BPD_transp_1"/>
    <property type="match status" value="1"/>
</dbReference>
<organism evidence="10 11">
    <name type="scientific">Caldimonas mangrovi</name>
    <dbReference type="NCBI Taxonomy" id="2944811"/>
    <lineage>
        <taxon>Bacteria</taxon>
        <taxon>Pseudomonadati</taxon>
        <taxon>Pseudomonadota</taxon>
        <taxon>Betaproteobacteria</taxon>
        <taxon>Burkholderiales</taxon>
        <taxon>Sphaerotilaceae</taxon>
        <taxon>Caldimonas</taxon>
    </lineage>
</organism>
<evidence type="ECO:0000313" key="10">
    <source>
        <dbReference type="EMBL" id="MCM5681891.1"/>
    </source>
</evidence>
<keyword evidence="5 8" id="KW-0812">Transmembrane</keyword>
<evidence type="ECO:0000256" key="5">
    <source>
        <dbReference type="ARBA" id="ARBA00022692"/>
    </source>
</evidence>
<dbReference type="InterPro" id="IPR043429">
    <property type="entry name" value="ArtM/GltK/GlnP/TcyL/YhdX-like"/>
</dbReference>
<name>A0ABT0YT12_9BURK</name>
<dbReference type="CDD" id="cd06261">
    <property type="entry name" value="TM_PBP2"/>
    <property type="match status" value="1"/>
</dbReference>
<keyword evidence="11" id="KW-1185">Reference proteome</keyword>
<evidence type="ECO:0000256" key="3">
    <source>
        <dbReference type="ARBA" id="ARBA00022448"/>
    </source>
</evidence>
<dbReference type="InterPro" id="IPR000515">
    <property type="entry name" value="MetI-like"/>
</dbReference>
<accession>A0ABT0YT12</accession>
<dbReference type="Proteomes" id="UP001165541">
    <property type="component" value="Unassembled WGS sequence"/>
</dbReference>
<evidence type="ECO:0000259" key="9">
    <source>
        <dbReference type="PROSITE" id="PS50928"/>
    </source>
</evidence>
<feature type="transmembrane region" description="Helical" evidence="8">
    <location>
        <begin position="21"/>
        <end position="43"/>
    </location>
</feature>
<comment type="subcellular location">
    <subcellularLocation>
        <location evidence="1">Cell inner membrane</location>
        <topology evidence="1">Multi-pass membrane protein</topology>
    </subcellularLocation>
    <subcellularLocation>
        <location evidence="8">Cell membrane</location>
        <topology evidence="8">Multi-pass membrane protein</topology>
    </subcellularLocation>
</comment>
<dbReference type="InterPro" id="IPR010065">
    <property type="entry name" value="AA_ABC_transptr_permease_3TM"/>
</dbReference>
<dbReference type="InterPro" id="IPR035906">
    <property type="entry name" value="MetI-like_sf"/>
</dbReference>
<comment type="similarity">
    <text evidence="2">Belongs to the binding-protein-dependent transport system permease family. HisMQ subfamily.</text>
</comment>
<feature type="transmembrane region" description="Helical" evidence="8">
    <location>
        <begin position="120"/>
        <end position="140"/>
    </location>
</feature>
<dbReference type="Gene3D" id="1.10.3720.10">
    <property type="entry name" value="MetI-like"/>
    <property type="match status" value="1"/>
</dbReference>
<feature type="domain" description="ABC transmembrane type-1" evidence="9">
    <location>
        <begin position="150"/>
        <end position="344"/>
    </location>
</feature>
<evidence type="ECO:0000256" key="2">
    <source>
        <dbReference type="ARBA" id="ARBA00010072"/>
    </source>
</evidence>
<evidence type="ECO:0000256" key="8">
    <source>
        <dbReference type="RuleBase" id="RU363032"/>
    </source>
</evidence>
<feature type="transmembrane region" description="Helical" evidence="8">
    <location>
        <begin position="321"/>
        <end position="341"/>
    </location>
</feature>
<dbReference type="PROSITE" id="PS50928">
    <property type="entry name" value="ABC_TM1"/>
    <property type="match status" value="1"/>
</dbReference>
<proteinExistence type="inferred from homology"/>
<keyword evidence="6 8" id="KW-1133">Transmembrane helix</keyword>
<protein>
    <submittedName>
        <fullName evidence="10">Amino acid ABC transporter permease</fullName>
    </submittedName>
</protein>
<reference evidence="10" key="1">
    <citation type="submission" date="2022-05" db="EMBL/GenBank/DDBJ databases">
        <title>Schlegelella sp. nov., isolated from mangrove soil.</title>
        <authorList>
            <person name="Liu Y."/>
            <person name="Ge X."/>
            <person name="Liu W."/>
        </authorList>
    </citation>
    <scope>NUCLEOTIDE SEQUENCE</scope>
    <source>
        <strain evidence="10">S2-27</strain>
    </source>
</reference>
<comment type="caution">
    <text evidence="10">The sequence shown here is derived from an EMBL/GenBank/DDBJ whole genome shotgun (WGS) entry which is preliminary data.</text>
</comment>